<evidence type="ECO:0000313" key="1">
    <source>
        <dbReference type="EMBL" id="KAL2471943.1"/>
    </source>
</evidence>
<keyword evidence="2" id="KW-1185">Reference proteome</keyword>
<name>A0ABD1Q6W8_9LAMI</name>
<dbReference type="AlphaFoldDB" id="A0ABD1Q6W8"/>
<comment type="caution">
    <text evidence="1">The sequence shown here is derived from an EMBL/GenBank/DDBJ whole genome shotgun (WGS) entry which is preliminary data.</text>
</comment>
<evidence type="ECO:0008006" key="3">
    <source>
        <dbReference type="Google" id="ProtNLM"/>
    </source>
</evidence>
<dbReference type="EMBL" id="JBFOLK010000012">
    <property type="protein sequence ID" value="KAL2471943.1"/>
    <property type="molecule type" value="Genomic_DNA"/>
</dbReference>
<dbReference type="Proteomes" id="UP001604336">
    <property type="component" value="Unassembled WGS sequence"/>
</dbReference>
<sequence>MKDEILDNCEGLPLAVKTLAEIISIQIWKKSHDHEGLSNVDKRIWLRVDVHDSHSLEKFRIQLHDVYYDETDVGGKQFKLATRKDPFILWKESGQFCFTEITRIVTRR</sequence>
<gene>
    <name evidence="1" type="ORF">Adt_40079</name>
</gene>
<proteinExistence type="predicted"/>
<organism evidence="1 2">
    <name type="scientific">Abeliophyllum distichum</name>
    <dbReference type="NCBI Taxonomy" id="126358"/>
    <lineage>
        <taxon>Eukaryota</taxon>
        <taxon>Viridiplantae</taxon>
        <taxon>Streptophyta</taxon>
        <taxon>Embryophyta</taxon>
        <taxon>Tracheophyta</taxon>
        <taxon>Spermatophyta</taxon>
        <taxon>Magnoliopsida</taxon>
        <taxon>eudicotyledons</taxon>
        <taxon>Gunneridae</taxon>
        <taxon>Pentapetalae</taxon>
        <taxon>asterids</taxon>
        <taxon>lamiids</taxon>
        <taxon>Lamiales</taxon>
        <taxon>Oleaceae</taxon>
        <taxon>Forsythieae</taxon>
        <taxon>Abeliophyllum</taxon>
    </lineage>
</organism>
<reference evidence="2" key="1">
    <citation type="submission" date="2024-07" db="EMBL/GenBank/DDBJ databases">
        <title>Two chromosome-level genome assemblies of Korean endemic species Abeliophyllum distichum and Forsythia ovata (Oleaceae).</title>
        <authorList>
            <person name="Jang H."/>
        </authorList>
    </citation>
    <scope>NUCLEOTIDE SEQUENCE [LARGE SCALE GENOMIC DNA]</scope>
</reference>
<accession>A0ABD1Q6W8</accession>
<evidence type="ECO:0000313" key="2">
    <source>
        <dbReference type="Proteomes" id="UP001604336"/>
    </source>
</evidence>
<protein>
    <recommendedName>
        <fullName evidence="3">NB-ARC domain-containing protein</fullName>
    </recommendedName>
</protein>